<keyword evidence="2" id="KW-1185">Reference proteome</keyword>
<dbReference type="EMBL" id="VMRJ01000003">
    <property type="protein sequence ID" value="TVT40635.1"/>
    <property type="molecule type" value="Genomic_DNA"/>
</dbReference>
<sequence>MSLQDFQSFPPLLQLAKALKHGTFLAQRWNGESGVNLYYLTDEARGFFVEVGYDAATQDAVVLRSFSNNAPLEEYVYYVRLPDEL</sequence>
<organism evidence="1 2">
    <name type="scientific">Hymenobacter setariae</name>
    <dbReference type="NCBI Taxonomy" id="2594794"/>
    <lineage>
        <taxon>Bacteria</taxon>
        <taxon>Pseudomonadati</taxon>
        <taxon>Bacteroidota</taxon>
        <taxon>Cytophagia</taxon>
        <taxon>Cytophagales</taxon>
        <taxon>Hymenobacteraceae</taxon>
        <taxon>Hymenobacter</taxon>
    </lineage>
</organism>
<reference evidence="1 2" key="1">
    <citation type="submission" date="2019-07" db="EMBL/GenBank/DDBJ databases">
        <title>Hymenobacter sp. straun FUR1 Genome sequencing and assembly.</title>
        <authorList>
            <person name="Chhetri G."/>
        </authorList>
    </citation>
    <scope>NUCLEOTIDE SEQUENCE [LARGE SCALE GENOMIC DNA]</scope>
    <source>
        <strain evidence="1 2">Fur1</strain>
    </source>
</reference>
<evidence type="ECO:0000313" key="2">
    <source>
        <dbReference type="Proteomes" id="UP000317624"/>
    </source>
</evidence>
<evidence type="ECO:0000313" key="1">
    <source>
        <dbReference type="EMBL" id="TVT40635.1"/>
    </source>
</evidence>
<dbReference type="OrthoDB" id="886340at2"/>
<dbReference type="AlphaFoldDB" id="A0A558BVT9"/>
<accession>A0A558BVT9</accession>
<protein>
    <submittedName>
        <fullName evidence="1">Uncharacterized protein</fullName>
    </submittedName>
</protein>
<gene>
    <name evidence="1" type="ORF">FNT36_14295</name>
</gene>
<name>A0A558BVT9_9BACT</name>
<dbReference type="Proteomes" id="UP000317624">
    <property type="component" value="Unassembled WGS sequence"/>
</dbReference>
<proteinExistence type="predicted"/>
<dbReference type="RefSeq" id="WP_144848881.1">
    <property type="nucleotide sequence ID" value="NZ_VMRJ01000003.1"/>
</dbReference>
<comment type="caution">
    <text evidence="1">The sequence shown here is derived from an EMBL/GenBank/DDBJ whole genome shotgun (WGS) entry which is preliminary data.</text>
</comment>